<comment type="catalytic activity">
    <reaction evidence="10">
        <text>di-trans,octa-cis-undecaprenyl diphospho-N-acetyl-alpha-D-muramoyl-L-alanyl-D-glutamyl-meso-2,6-diaminopimeloyl-D-alanyl-D-alanine + UDP-N-acetyl-alpha-D-glucosamine = di-trans,octa-cis-undecaprenyl diphospho-[N-acetyl-alpha-D-glucosaminyl-(1-&gt;4)]-N-acetyl-alpha-D-muramoyl-L-alanyl-D-glutamyl-meso-2,6-diaminopimeloyl-D-alanyl-D-alanine + UDP + H(+)</text>
        <dbReference type="Rhea" id="RHEA:31227"/>
        <dbReference type="ChEBI" id="CHEBI:15378"/>
        <dbReference type="ChEBI" id="CHEBI:57705"/>
        <dbReference type="ChEBI" id="CHEBI:58223"/>
        <dbReference type="ChEBI" id="CHEBI:61387"/>
        <dbReference type="ChEBI" id="CHEBI:61388"/>
        <dbReference type="EC" id="2.4.1.227"/>
    </reaction>
</comment>
<keyword evidence="2 10" id="KW-0132">Cell division</keyword>
<dbReference type="RefSeq" id="WP_089249011.1">
    <property type="nucleotide sequence ID" value="NZ_FZOW01000011.1"/>
</dbReference>
<feature type="binding site" evidence="10">
    <location>
        <position position="211"/>
    </location>
    <ligand>
        <name>UDP-N-acetyl-alpha-D-glucosamine</name>
        <dbReference type="ChEBI" id="CHEBI:57705"/>
    </ligand>
</feature>
<keyword evidence="4 10" id="KW-0808">Transferase</keyword>
<gene>
    <name evidence="10" type="primary">murG</name>
    <name evidence="13" type="ORF">SAMN05421642_111136</name>
</gene>
<evidence type="ECO:0000256" key="5">
    <source>
        <dbReference type="ARBA" id="ARBA00022960"/>
    </source>
</evidence>
<dbReference type="InterPro" id="IPR004276">
    <property type="entry name" value="GlycoTrans_28_N"/>
</dbReference>
<name>A0A239KVL2_9NOCA</name>
<feature type="domain" description="Glycosyltransferase family 28 N-terminal" evidence="11">
    <location>
        <begin position="10"/>
        <end position="153"/>
    </location>
</feature>
<evidence type="ECO:0000256" key="2">
    <source>
        <dbReference type="ARBA" id="ARBA00022618"/>
    </source>
</evidence>
<evidence type="ECO:0000259" key="11">
    <source>
        <dbReference type="Pfam" id="PF03033"/>
    </source>
</evidence>
<dbReference type="SUPFAM" id="SSF53756">
    <property type="entry name" value="UDP-Glycosyltransferase/glycogen phosphorylase"/>
    <property type="match status" value="1"/>
</dbReference>
<dbReference type="GO" id="GO:0005975">
    <property type="term" value="P:carbohydrate metabolic process"/>
    <property type="evidence" value="ECO:0007669"/>
    <property type="project" value="InterPro"/>
</dbReference>
<keyword evidence="9 10" id="KW-0961">Cell wall biogenesis/degradation</keyword>
<dbReference type="AlphaFoldDB" id="A0A239KVL2"/>
<evidence type="ECO:0000313" key="14">
    <source>
        <dbReference type="Proteomes" id="UP000198327"/>
    </source>
</evidence>
<reference evidence="14" key="1">
    <citation type="submission" date="2017-06" db="EMBL/GenBank/DDBJ databases">
        <authorList>
            <person name="Varghese N."/>
            <person name="Submissions S."/>
        </authorList>
    </citation>
    <scope>NUCLEOTIDE SEQUENCE [LARGE SCALE GENOMIC DNA]</scope>
    <source>
        <strain evidence="14">JCM 23211</strain>
    </source>
</reference>
<dbReference type="NCBIfam" id="TIGR01133">
    <property type="entry name" value="murG"/>
    <property type="match status" value="1"/>
</dbReference>
<comment type="caution">
    <text evidence="10">Lacks conserved residue(s) required for the propagation of feature annotation.</text>
</comment>
<feature type="binding site" evidence="10">
    <location>
        <position position="306"/>
    </location>
    <ligand>
        <name>UDP-N-acetyl-alpha-D-glucosamine</name>
        <dbReference type="ChEBI" id="CHEBI:57705"/>
    </ligand>
</feature>
<dbReference type="Pfam" id="PF04101">
    <property type="entry name" value="Glyco_tran_28_C"/>
    <property type="match status" value="1"/>
</dbReference>
<evidence type="ECO:0000256" key="10">
    <source>
        <dbReference type="HAMAP-Rule" id="MF_00033"/>
    </source>
</evidence>
<evidence type="ECO:0000256" key="8">
    <source>
        <dbReference type="ARBA" id="ARBA00023306"/>
    </source>
</evidence>
<protein>
    <recommendedName>
        <fullName evidence="10">UDP-N-acetylglucosamine--N-acetylmuramyl-(pentapeptide) pyrophosphoryl-undecaprenol N-acetylglucosamine transferase</fullName>
        <ecNumber evidence="10">2.4.1.227</ecNumber>
    </recommendedName>
    <alternativeName>
        <fullName evidence="10">Undecaprenyl-PP-MurNAc-pentapeptide-UDPGlcNAc GlcNAc transferase</fullName>
    </alternativeName>
</protein>
<dbReference type="GO" id="GO:0051991">
    <property type="term" value="F:UDP-N-acetyl-D-glucosamine:N-acetylmuramoyl-L-alanyl-D-glutamyl-meso-2,6-diaminopimelyl-D-alanyl-D-alanine-diphosphoundecaprenol 4-beta-N-acetylglucosaminlytransferase activity"/>
    <property type="evidence" value="ECO:0007669"/>
    <property type="project" value="RHEA"/>
</dbReference>
<accession>A0A239KVL2</accession>
<evidence type="ECO:0000256" key="9">
    <source>
        <dbReference type="ARBA" id="ARBA00023316"/>
    </source>
</evidence>
<feature type="domain" description="Glycosyl transferase family 28 C-terminal" evidence="12">
    <location>
        <begin position="204"/>
        <end position="364"/>
    </location>
</feature>
<keyword evidence="8 10" id="KW-0131">Cell cycle</keyword>
<dbReference type="CDD" id="cd03785">
    <property type="entry name" value="GT28_MurG"/>
    <property type="match status" value="1"/>
</dbReference>
<comment type="pathway">
    <text evidence="10">Cell wall biogenesis; peptidoglycan biosynthesis.</text>
</comment>
<organism evidence="13 14">
    <name type="scientific">Rhodococcoides kyotonense</name>
    <dbReference type="NCBI Taxonomy" id="398843"/>
    <lineage>
        <taxon>Bacteria</taxon>
        <taxon>Bacillati</taxon>
        <taxon>Actinomycetota</taxon>
        <taxon>Actinomycetes</taxon>
        <taxon>Mycobacteriales</taxon>
        <taxon>Nocardiaceae</taxon>
        <taxon>Rhodococcoides</taxon>
    </lineage>
</organism>
<dbReference type="GO" id="GO:0071555">
    <property type="term" value="P:cell wall organization"/>
    <property type="evidence" value="ECO:0007669"/>
    <property type="project" value="UniProtKB-KW"/>
</dbReference>
<evidence type="ECO:0000256" key="6">
    <source>
        <dbReference type="ARBA" id="ARBA00022984"/>
    </source>
</evidence>
<keyword evidence="6 10" id="KW-0573">Peptidoglycan synthesis</keyword>
<comment type="subcellular location">
    <subcellularLocation>
        <location evidence="10">Cell membrane</location>
        <topology evidence="10">Peripheral membrane protein</topology>
        <orientation evidence="10">Cytoplasmic side</orientation>
    </subcellularLocation>
</comment>
<dbReference type="EC" id="2.4.1.227" evidence="10"/>
<evidence type="ECO:0000256" key="4">
    <source>
        <dbReference type="ARBA" id="ARBA00022679"/>
    </source>
</evidence>
<dbReference type="HAMAP" id="MF_00033">
    <property type="entry name" value="MurG"/>
    <property type="match status" value="1"/>
</dbReference>
<dbReference type="InterPro" id="IPR007235">
    <property type="entry name" value="Glyco_trans_28_C"/>
</dbReference>
<evidence type="ECO:0000256" key="7">
    <source>
        <dbReference type="ARBA" id="ARBA00023136"/>
    </source>
</evidence>
<dbReference type="GO" id="GO:0009252">
    <property type="term" value="P:peptidoglycan biosynthetic process"/>
    <property type="evidence" value="ECO:0007669"/>
    <property type="project" value="UniProtKB-UniRule"/>
</dbReference>
<keyword evidence="7 10" id="KW-0472">Membrane</keyword>
<evidence type="ECO:0000313" key="13">
    <source>
        <dbReference type="EMBL" id="SNT22251.1"/>
    </source>
</evidence>
<keyword evidence="1 10" id="KW-1003">Cell membrane</keyword>
<dbReference type="GO" id="GO:0008360">
    <property type="term" value="P:regulation of cell shape"/>
    <property type="evidence" value="ECO:0007669"/>
    <property type="project" value="UniProtKB-KW"/>
</dbReference>
<dbReference type="PANTHER" id="PTHR21015:SF22">
    <property type="entry name" value="GLYCOSYLTRANSFERASE"/>
    <property type="match status" value="1"/>
</dbReference>
<dbReference type="InterPro" id="IPR006009">
    <property type="entry name" value="GlcNAc_MurG"/>
</dbReference>
<evidence type="ECO:0000256" key="1">
    <source>
        <dbReference type="ARBA" id="ARBA00022475"/>
    </source>
</evidence>
<dbReference type="STRING" id="398843.A3K89_01040"/>
<dbReference type="Proteomes" id="UP000198327">
    <property type="component" value="Unassembled WGS sequence"/>
</dbReference>
<dbReference type="PANTHER" id="PTHR21015">
    <property type="entry name" value="UDP-N-ACETYLGLUCOSAMINE--N-ACETYLMURAMYL-(PENTAPEPTIDE) PYROPHOSPHORYL-UNDECAPRENOL N-ACETYLGLUCOSAMINE TRANSFERASE 1"/>
    <property type="match status" value="1"/>
</dbReference>
<dbReference type="Pfam" id="PF03033">
    <property type="entry name" value="Glyco_transf_28"/>
    <property type="match status" value="1"/>
</dbReference>
<keyword evidence="3 10" id="KW-0328">Glycosyltransferase</keyword>
<proteinExistence type="inferred from homology"/>
<keyword evidence="5 10" id="KW-0133">Cell shape</keyword>
<dbReference type="GO" id="GO:0051301">
    <property type="term" value="P:cell division"/>
    <property type="evidence" value="ECO:0007669"/>
    <property type="project" value="UniProtKB-KW"/>
</dbReference>
<dbReference type="GO" id="GO:0005886">
    <property type="term" value="C:plasma membrane"/>
    <property type="evidence" value="ECO:0007669"/>
    <property type="project" value="UniProtKB-SubCell"/>
</dbReference>
<comment type="similarity">
    <text evidence="10">Belongs to the glycosyltransferase 28 family. MurG subfamily.</text>
</comment>
<dbReference type="EMBL" id="FZOW01000011">
    <property type="protein sequence ID" value="SNT22251.1"/>
    <property type="molecule type" value="Genomic_DNA"/>
</dbReference>
<evidence type="ECO:0000259" key="12">
    <source>
        <dbReference type="Pfam" id="PF04101"/>
    </source>
</evidence>
<dbReference type="GO" id="GO:0050511">
    <property type="term" value="F:undecaprenyldiphospho-muramoylpentapeptide beta-N-acetylglucosaminyltransferase activity"/>
    <property type="evidence" value="ECO:0007669"/>
    <property type="project" value="UniProtKB-UniRule"/>
</dbReference>
<evidence type="ECO:0000256" key="3">
    <source>
        <dbReference type="ARBA" id="ARBA00022676"/>
    </source>
</evidence>
<dbReference type="OrthoDB" id="9808936at2"/>
<comment type="function">
    <text evidence="10">Cell wall formation. Catalyzes the transfer of a GlcNAc subunit on undecaprenyl-pyrophosphoryl-MurNAc-pentapeptide (lipid intermediate I) to form undecaprenyl-pyrophosphoryl-MurNAc-(pentapeptide)GlcNAc (lipid intermediate II).</text>
</comment>
<dbReference type="UniPathway" id="UPA00219"/>
<dbReference type="Gene3D" id="3.40.50.2000">
    <property type="entry name" value="Glycogen Phosphorylase B"/>
    <property type="match status" value="2"/>
</dbReference>
<sequence>MNARTRPKSVVLAGGGTAGHIEPAMAVADALRDLDPDVRITALGTSRGLETKLIPARGYRLELIPPVPLPRKPTVDLLKLPGRVVASVRRTKQALKDAEADVLVGFGGYVALPAYLAARGARKGRSVPIVVHEANASAGIANKVGARLATRVLAAVPGSGVSLRGADDAEIVGIPVRPTITGLDRVASRALAREHFGLPAEGPVLLVFGGSQGARSLNEAVSGAASALSAAKVSVLHAHGPKNTVDVGPTDPSAPYVAVPYVDRMDLAYAAADLAVCRSGAMTVAEVSATGLPAVYVPLPHGNGEQELNARPVVDAGGGMLVTDAQMNDNFVATTIVELITDPARLAAMARGAAGAGHRDAAATVARIVLDVASAHTNLTAQT</sequence>
<feature type="binding site" evidence="10">
    <location>
        <begin position="17"/>
        <end position="19"/>
    </location>
    <ligand>
        <name>UDP-N-acetyl-alpha-D-glucosamine</name>
        <dbReference type="ChEBI" id="CHEBI:57705"/>
    </ligand>
</feature>
<keyword evidence="14" id="KW-1185">Reference proteome</keyword>
<feature type="binding site" evidence="10">
    <location>
        <position position="135"/>
    </location>
    <ligand>
        <name>UDP-N-acetyl-alpha-D-glucosamine</name>
        <dbReference type="ChEBI" id="CHEBI:57705"/>
    </ligand>
</feature>
<feature type="binding site" evidence="10">
    <location>
        <position position="177"/>
    </location>
    <ligand>
        <name>UDP-N-acetyl-alpha-D-glucosamine</name>
        <dbReference type="ChEBI" id="CHEBI:57705"/>
    </ligand>
</feature>